<gene>
    <name evidence="2" type="ORF">GCM10008935_02170</name>
</gene>
<keyword evidence="1" id="KW-0812">Transmembrane</keyword>
<evidence type="ECO:0000313" key="3">
    <source>
        <dbReference type="Proteomes" id="UP001500740"/>
    </source>
</evidence>
<organism evidence="2 3">
    <name type="scientific">Alkalibacillus silvisoli</name>
    <dbReference type="NCBI Taxonomy" id="392823"/>
    <lineage>
        <taxon>Bacteria</taxon>
        <taxon>Bacillati</taxon>
        <taxon>Bacillota</taxon>
        <taxon>Bacilli</taxon>
        <taxon>Bacillales</taxon>
        <taxon>Bacillaceae</taxon>
        <taxon>Alkalibacillus</taxon>
    </lineage>
</organism>
<protein>
    <submittedName>
        <fullName evidence="2">Uncharacterized protein</fullName>
    </submittedName>
</protein>
<feature type="transmembrane region" description="Helical" evidence="1">
    <location>
        <begin position="6"/>
        <end position="25"/>
    </location>
</feature>
<proteinExistence type="predicted"/>
<dbReference type="EMBL" id="BAAACZ010000003">
    <property type="protein sequence ID" value="GAA0451225.1"/>
    <property type="molecule type" value="Genomic_DNA"/>
</dbReference>
<dbReference type="Proteomes" id="UP001500740">
    <property type="component" value="Unassembled WGS sequence"/>
</dbReference>
<comment type="caution">
    <text evidence="2">The sequence shown here is derived from an EMBL/GenBank/DDBJ whole genome shotgun (WGS) entry which is preliminary data.</text>
</comment>
<keyword evidence="1" id="KW-0472">Membrane</keyword>
<evidence type="ECO:0000256" key="1">
    <source>
        <dbReference type="SAM" id="Phobius"/>
    </source>
</evidence>
<accession>A0ABN0ZKQ2</accession>
<evidence type="ECO:0000313" key="2">
    <source>
        <dbReference type="EMBL" id="GAA0451225.1"/>
    </source>
</evidence>
<name>A0ABN0ZKQ2_9BACI</name>
<keyword evidence="3" id="KW-1185">Reference proteome</keyword>
<sequence>MVELIPLFLILLNMGAIVFIVERILRSNLDIPKVKRPIEDRFLNMAHGCLSPFSQVLVQLLL</sequence>
<keyword evidence="1" id="KW-1133">Transmembrane helix</keyword>
<reference evidence="2 3" key="1">
    <citation type="journal article" date="2019" name="Int. J. Syst. Evol. Microbiol.">
        <title>The Global Catalogue of Microorganisms (GCM) 10K type strain sequencing project: providing services to taxonomists for standard genome sequencing and annotation.</title>
        <authorList>
            <consortium name="The Broad Institute Genomics Platform"/>
            <consortium name="The Broad Institute Genome Sequencing Center for Infectious Disease"/>
            <person name="Wu L."/>
            <person name="Ma J."/>
        </authorList>
    </citation>
    <scope>NUCLEOTIDE SEQUENCE [LARGE SCALE GENOMIC DNA]</scope>
    <source>
        <strain evidence="2 3">JCM 14193</strain>
    </source>
</reference>